<evidence type="ECO:0000256" key="5">
    <source>
        <dbReference type="ARBA" id="ARBA00022679"/>
    </source>
</evidence>
<evidence type="ECO:0000256" key="6">
    <source>
        <dbReference type="ARBA" id="ARBA00022692"/>
    </source>
</evidence>
<evidence type="ECO:0000256" key="2">
    <source>
        <dbReference type="ARBA" id="ARBA00010794"/>
    </source>
</evidence>
<evidence type="ECO:0000256" key="3">
    <source>
        <dbReference type="ARBA" id="ARBA00022528"/>
    </source>
</evidence>
<evidence type="ECO:0000256" key="11">
    <source>
        <dbReference type="SAM" id="Phobius"/>
    </source>
</evidence>
<dbReference type="PANTHER" id="PTHR32523">
    <property type="entry name" value="PHYTOL KINASE 1, CHLOROPLASTIC"/>
    <property type="match status" value="1"/>
</dbReference>
<keyword evidence="10 11" id="KW-0472">Membrane</keyword>
<keyword evidence="9 11" id="KW-1133">Transmembrane helix</keyword>
<keyword evidence="5" id="KW-0808">Transferase</keyword>
<keyword evidence="4" id="KW-0934">Plastid</keyword>
<name>A0ABR0X9D5_REHGL</name>
<sequence>MYSIFTDIAAAAFCCGVCRLVLQLLKKSYAKRLIDRHLLRKLYHICVGLIVMLCWPMFSSSLWGRVLAGLTSGLGFFEQLIAIGMGKDEKLLKFLKRYKDSRDLLKAILAYVLTIILVAVFDWRTPRAIAIICNLCAGDGMADIAGRRFGGWKLPYNKNKSFAGTIGMAIAGFFTSILFMCYFSWLGYIKESPNMILGFLVVSIAAALVESHPLSTKIEDNVTVPLASMVVGTFVL</sequence>
<dbReference type="PANTHER" id="PTHR32523:SF7">
    <property type="entry name" value="FARNESOL KINASE, CHLOROPLASTIC"/>
    <property type="match status" value="1"/>
</dbReference>
<comment type="caution">
    <text evidence="12">The sequence shown here is derived from an EMBL/GenBank/DDBJ whole genome shotgun (WGS) entry which is preliminary data.</text>
</comment>
<comment type="similarity">
    <text evidence="2">Belongs to the polyprenol kinase family.</text>
</comment>
<keyword evidence="6 11" id="KW-0812">Transmembrane</keyword>
<feature type="transmembrane region" description="Helical" evidence="11">
    <location>
        <begin position="64"/>
        <end position="83"/>
    </location>
</feature>
<comment type="subcellular location">
    <subcellularLocation>
        <location evidence="1">Plastid</location>
        <location evidence="1">Chloroplast membrane</location>
        <topology evidence="1">Multi-pass membrane protein</topology>
    </subcellularLocation>
</comment>
<evidence type="ECO:0000256" key="8">
    <source>
        <dbReference type="ARBA" id="ARBA00022946"/>
    </source>
</evidence>
<keyword evidence="7" id="KW-0418">Kinase</keyword>
<evidence type="ECO:0000256" key="7">
    <source>
        <dbReference type="ARBA" id="ARBA00022777"/>
    </source>
</evidence>
<evidence type="ECO:0000256" key="4">
    <source>
        <dbReference type="ARBA" id="ARBA00022640"/>
    </source>
</evidence>
<feature type="transmembrane region" description="Helical" evidence="11">
    <location>
        <begin position="42"/>
        <end position="58"/>
    </location>
</feature>
<dbReference type="InterPro" id="IPR039606">
    <property type="entry name" value="Phytol/farnesol_kinase"/>
</dbReference>
<evidence type="ECO:0000256" key="9">
    <source>
        <dbReference type="ARBA" id="ARBA00022989"/>
    </source>
</evidence>
<protein>
    <recommendedName>
        <fullName evidence="14">Phytol kinase</fullName>
    </recommendedName>
</protein>
<accession>A0ABR0X9D5</accession>
<gene>
    <name evidence="12" type="ORF">DH2020_009630</name>
</gene>
<feature type="transmembrane region" description="Helical" evidence="11">
    <location>
        <begin position="6"/>
        <end position="22"/>
    </location>
</feature>
<evidence type="ECO:0008006" key="14">
    <source>
        <dbReference type="Google" id="ProtNLM"/>
    </source>
</evidence>
<keyword evidence="3" id="KW-0150">Chloroplast</keyword>
<evidence type="ECO:0000256" key="10">
    <source>
        <dbReference type="ARBA" id="ARBA00023136"/>
    </source>
</evidence>
<proteinExistence type="inferred from homology"/>
<reference evidence="12 13" key="1">
    <citation type="journal article" date="2021" name="Comput. Struct. Biotechnol. J.">
        <title>De novo genome assembly of the potent medicinal plant Rehmannia glutinosa using nanopore technology.</title>
        <authorList>
            <person name="Ma L."/>
            <person name="Dong C."/>
            <person name="Song C."/>
            <person name="Wang X."/>
            <person name="Zheng X."/>
            <person name="Niu Y."/>
            <person name="Chen S."/>
            <person name="Feng W."/>
        </authorList>
    </citation>
    <scope>NUCLEOTIDE SEQUENCE [LARGE SCALE GENOMIC DNA]</scope>
    <source>
        <strain evidence="12">DH-2019</strain>
    </source>
</reference>
<organism evidence="12 13">
    <name type="scientific">Rehmannia glutinosa</name>
    <name type="common">Chinese foxglove</name>
    <dbReference type="NCBI Taxonomy" id="99300"/>
    <lineage>
        <taxon>Eukaryota</taxon>
        <taxon>Viridiplantae</taxon>
        <taxon>Streptophyta</taxon>
        <taxon>Embryophyta</taxon>
        <taxon>Tracheophyta</taxon>
        <taxon>Spermatophyta</taxon>
        <taxon>Magnoliopsida</taxon>
        <taxon>eudicotyledons</taxon>
        <taxon>Gunneridae</taxon>
        <taxon>Pentapetalae</taxon>
        <taxon>asterids</taxon>
        <taxon>lamiids</taxon>
        <taxon>Lamiales</taxon>
        <taxon>Orobanchaceae</taxon>
        <taxon>Rehmannieae</taxon>
        <taxon>Rehmannia</taxon>
    </lineage>
</organism>
<feature type="transmembrane region" description="Helical" evidence="11">
    <location>
        <begin position="104"/>
        <end position="121"/>
    </location>
</feature>
<keyword evidence="13" id="KW-1185">Reference proteome</keyword>
<dbReference type="Proteomes" id="UP001318860">
    <property type="component" value="Unassembled WGS sequence"/>
</dbReference>
<dbReference type="EMBL" id="JABTTQ020000005">
    <property type="protein sequence ID" value="KAK6155382.1"/>
    <property type="molecule type" value="Genomic_DNA"/>
</dbReference>
<evidence type="ECO:0000313" key="12">
    <source>
        <dbReference type="EMBL" id="KAK6155382.1"/>
    </source>
</evidence>
<keyword evidence="8" id="KW-0809">Transit peptide</keyword>
<feature type="transmembrane region" description="Helical" evidence="11">
    <location>
        <begin position="166"/>
        <end position="186"/>
    </location>
</feature>
<evidence type="ECO:0000256" key="1">
    <source>
        <dbReference type="ARBA" id="ARBA00004508"/>
    </source>
</evidence>
<evidence type="ECO:0000313" key="13">
    <source>
        <dbReference type="Proteomes" id="UP001318860"/>
    </source>
</evidence>